<keyword evidence="2" id="KW-0472">Membrane</keyword>
<dbReference type="SUPFAM" id="SSF50998">
    <property type="entry name" value="Quinoprotein alcohol dehydrogenase-like"/>
    <property type="match status" value="1"/>
</dbReference>
<dbReference type="Gene3D" id="2.60.40.10">
    <property type="entry name" value="Immunoglobulins"/>
    <property type="match status" value="1"/>
</dbReference>
<dbReference type="Pfam" id="PF02518">
    <property type="entry name" value="HATPase_c"/>
    <property type="match status" value="1"/>
</dbReference>
<dbReference type="Pfam" id="PF07730">
    <property type="entry name" value="HisKA_3"/>
    <property type="match status" value="1"/>
</dbReference>
<reference evidence="5" key="1">
    <citation type="submission" date="2023-07" db="EMBL/GenBank/DDBJ databases">
        <title>The genome sequence of Rhodocytophaga aerolata KACC 12507.</title>
        <authorList>
            <person name="Zhang X."/>
        </authorList>
    </citation>
    <scope>NUCLEOTIDE SEQUENCE</scope>
    <source>
        <strain evidence="5">KACC 12507</strain>
    </source>
</reference>
<dbReference type="Pfam" id="PF07495">
    <property type="entry name" value="Y_Y_Y"/>
    <property type="match status" value="1"/>
</dbReference>
<feature type="chain" id="PRO_5046194533" evidence="3">
    <location>
        <begin position="29"/>
        <end position="935"/>
    </location>
</feature>
<accession>A0ABT8RHE9</accession>
<keyword evidence="1" id="KW-0597">Phosphoprotein</keyword>
<organism evidence="5 6">
    <name type="scientific">Rhodocytophaga aerolata</name>
    <dbReference type="NCBI Taxonomy" id="455078"/>
    <lineage>
        <taxon>Bacteria</taxon>
        <taxon>Pseudomonadati</taxon>
        <taxon>Bacteroidota</taxon>
        <taxon>Cytophagia</taxon>
        <taxon>Cytophagales</taxon>
        <taxon>Rhodocytophagaceae</taxon>
        <taxon>Rhodocytophaga</taxon>
    </lineage>
</organism>
<dbReference type="InterPro" id="IPR011047">
    <property type="entry name" value="Quinoprotein_ADH-like_sf"/>
</dbReference>
<sequence length="935" mass="104477">MPPRQAILLILRLVIVVMAMGHAATVSAQESAYTYMHLDQEDGLASNDVLSILQDRKGFLWVGTNNGLQRYDGRQFIHFRHNPYSPNSLASDIIESLFEDSRGTLWIASAHTVTQLNPQTHQFTRIRVPKYTQEEASARRYFVEDEKKQIWLLTGKGKQAFVYKADQQAFVTLPQTPTFPNPDSAYASLLAPWKSREAYVYLNDSRGIFWAGSEKLLARYPGTAGFEMIPAQPASRYGIDYNRIFALAEDREGTVWVGTDKGMYYFNPGKQRFFSVTIPSSTATPSEGIIPTDFIRTQQGELWVSTLNGGMLRYDSQFKPVTRPVRTANVALPLWCLVQDTNGTVWAGSQEGTLVALEQDGRISYIHPPALAGQTIREAVLDASGILWLGSEQGQVFTFNPLTHKVTRLPLDQLSHTLGRVLRILPQQAAYVWIATSAGGVFKLHKQTATVVEHYHTSSKPYALLSNQVGDMQWVDSTTLAVSTIAGLHLLNTTHKTGTTFTTSEGLPANALINVIPVKNGDFYVTPQNGLSRWNPQTHRLTTFSSRDGLSNTPFLFNASYRLPDGRIVLGTMNGFFYFHPDSLQDHTPPADVLITGVKVMDKPIRLDSAMAKDSSLRLGYKENFFTIEFASLSYYDDKQISYFYQLEGIDQEWVRAGVNRFANYTNIEGGSYRFKVKAQRNDGMSTLHESTLAIHVAQPFWKTWWFRGLVILGLAGVGIGIYRIRIDRMLALQNMRVQISRDLHDDMGSTLSTITILSAMARQQMGKNTGQTEGHLEKISEYAQRMMETMDDIVWSVNPLNDAAQNLVARMRSFCAETLEPKGIPFTLEVEEGASSLRLPLALKHNCFMIFKEAVNNAGKYARCQSIRVCLNIQKKQLLLEIRDDGEGFDKNQVSQGNGLLNMQARATAIHGNLQIVSAKGSGTTITLKAPVNG</sequence>
<feature type="transmembrane region" description="Helical" evidence="2">
    <location>
        <begin position="705"/>
        <end position="725"/>
    </location>
</feature>
<dbReference type="InterPro" id="IPR036890">
    <property type="entry name" value="HATPase_C_sf"/>
</dbReference>
<name>A0ABT8RHE9_9BACT</name>
<evidence type="ECO:0000313" key="5">
    <source>
        <dbReference type="EMBL" id="MDO1450804.1"/>
    </source>
</evidence>
<proteinExistence type="predicted"/>
<dbReference type="EMBL" id="JAUKPO010000036">
    <property type="protein sequence ID" value="MDO1450804.1"/>
    <property type="molecule type" value="Genomic_DNA"/>
</dbReference>
<evidence type="ECO:0000313" key="6">
    <source>
        <dbReference type="Proteomes" id="UP001168528"/>
    </source>
</evidence>
<comment type="caution">
    <text evidence="5">The sequence shown here is derived from an EMBL/GenBank/DDBJ whole genome shotgun (WGS) entry which is preliminary data.</text>
</comment>
<dbReference type="Gene3D" id="3.30.565.10">
    <property type="entry name" value="Histidine kinase-like ATPase, C-terminal domain"/>
    <property type="match status" value="1"/>
</dbReference>
<dbReference type="InterPro" id="IPR011712">
    <property type="entry name" value="Sig_transdc_His_kin_sub3_dim/P"/>
</dbReference>
<evidence type="ECO:0000256" key="2">
    <source>
        <dbReference type="SAM" id="Phobius"/>
    </source>
</evidence>
<feature type="signal peptide" evidence="3">
    <location>
        <begin position="1"/>
        <end position="28"/>
    </location>
</feature>
<dbReference type="PANTHER" id="PTHR43547:SF2">
    <property type="entry name" value="HYBRID SIGNAL TRANSDUCTION HISTIDINE KINASE C"/>
    <property type="match status" value="1"/>
</dbReference>
<dbReference type="Gene3D" id="1.20.5.1930">
    <property type="match status" value="1"/>
</dbReference>
<keyword evidence="2" id="KW-1133">Transmembrane helix</keyword>
<evidence type="ECO:0000256" key="3">
    <source>
        <dbReference type="SAM" id="SignalP"/>
    </source>
</evidence>
<dbReference type="InterPro" id="IPR011123">
    <property type="entry name" value="Y_Y_Y"/>
</dbReference>
<dbReference type="InterPro" id="IPR015943">
    <property type="entry name" value="WD40/YVTN_repeat-like_dom_sf"/>
</dbReference>
<dbReference type="InterPro" id="IPR013783">
    <property type="entry name" value="Ig-like_fold"/>
</dbReference>
<gene>
    <name evidence="5" type="ORF">Q0590_31310</name>
</gene>
<dbReference type="InterPro" id="IPR005467">
    <property type="entry name" value="His_kinase_dom"/>
</dbReference>
<dbReference type="Proteomes" id="UP001168528">
    <property type="component" value="Unassembled WGS sequence"/>
</dbReference>
<dbReference type="SUPFAM" id="SSF63829">
    <property type="entry name" value="Calcium-dependent phosphotriesterase"/>
    <property type="match status" value="2"/>
</dbReference>
<dbReference type="PANTHER" id="PTHR43547">
    <property type="entry name" value="TWO-COMPONENT HISTIDINE KINASE"/>
    <property type="match status" value="1"/>
</dbReference>
<dbReference type="InterPro" id="IPR011110">
    <property type="entry name" value="Reg_prop"/>
</dbReference>
<dbReference type="Pfam" id="PF07494">
    <property type="entry name" value="Reg_prop"/>
    <property type="match status" value="2"/>
</dbReference>
<keyword evidence="3" id="KW-0732">Signal</keyword>
<evidence type="ECO:0000259" key="4">
    <source>
        <dbReference type="PROSITE" id="PS50109"/>
    </source>
</evidence>
<feature type="domain" description="Histidine kinase" evidence="4">
    <location>
        <begin position="743"/>
        <end position="935"/>
    </location>
</feature>
<dbReference type="Gene3D" id="2.130.10.10">
    <property type="entry name" value="YVTN repeat-like/Quinoprotein amine dehydrogenase"/>
    <property type="match status" value="2"/>
</dbReference>
<dbReference type="SUPFAM" id="SSF55874">
    <property type="entry name" value="ATPase domain of HSP90 chaperone/DNA topoisomerase II/histidine kinase"/>
    <property type="match status" value="1"/>
</dbReference>
<evidence type="ECO:0000256" key="1">
    <source>
        <dbReference type="ARBA" id="ARBA00022553"/>
    </source>
</evidence>
<keyword evidence="2" id="KW-0812">Transmembrane</keyword>
<dbReference type="RefSeq" id="WP_302041602.1">
    <property type="nucleotide sequence ID" value="NZ_JAUKPO010000036.1"/>
</dbReference>
<dbReference type="InterPro" id="IPR003594">
    <property type="entry name" value="HATPase_dom"/>
</dbReference>
<dbReference type="CDD" id="cd16917">
    <property type="entry name" value="HATPase_UhpB-NarQ-NarX-like"/>
    <property type="match status" value="1"/>
</dbReference>
<dbReference type="PROSITE" id="PS50109">
    <property type="entry name" value="HIS_KIN"/>
    <property type="match status" value="1"/>
</dbReference>
<protein>
    <submittedName>
        <fullName evidence="5">Two-component regulator propeller domain-containing protein</fullName>
    </submittedName>
</protein>
<keyword evidence="6" id="KW-1185">Reference proteome</keyword>